<evidence type="ECO:0000313" key="4">
    <source>
        <dbReference type="Proteomes" id="UP000054639"/>
    </source>
</evidence>
<dbReference type="PROSITE" id="PS50088">
    <property type="entry name" value="ANK_REPEAT"/>
    <property type="match status" value="1"/>
</dbReference>
<proteinExistence type="predicted"/>
<reference evidence="2 4" key="1">
    <citation type="submission" date="2015-11" db="EMBL/GenBank/DDBJ databases">
        <title>Genomic analysis of 38 Legionella species identifies large and diverse effector repertoires.</title>
        <authorList>
            <person name="Burstein D."/>
            <person name="Amaro F."/>
            <person name="Zusman T."/>
            <person name="Lifshitz Z."/>
            <person name="Cohen O."/>
            <person name="Gilbert J.A."/>
            <person name="Pupko T."/>
            <person name="Shuman H.A."/>
            <person name="Segal G."/>
        </authorList>
    </citation>
    <scope>NUCLEOTIDE SEQUENCE [LARGE SCALE GENOMIC DNA]</scope>
    <source>
        <strain evidence="2 4">ATCC 49507</strain>
    </source>
</reference>
<dbReference type="InterPro" id="IPR036770">
    <property type="entry name" value="Ankyrin_rpt-contain_sf"/>
</dbReference>
<gene>
    <name evidence="3" type="primary">arp_8</name>
    <name evidence="2" type="ORF">Lqua_2516</name>
    <name evidence="3" type="ORF">NCTC12376_02638</name>
</gene>
<dbReference type="EMBL" id="UGOW01000001">
    <property type="protein sequence ID" value="STY18814.1"/>
    <property type="molecule type" value="Genomic_DNA"/>
</dbReference>
<dbReference type="SUPFAM" id="SSF48403">
    <property type="entry name" value="Ankyrin repeat"/>
    <property type="match status" value="1"/>
</dbReference>
<accession>A0A378KVE6</accession>
<dbReference type="InterPro" id="IPR002110">
    <property type="entry name" value="Ankyrin_rpt"/>
</dbReference>
<evidence type="ECO:0000313" key="3">
    <source>
        <dbReference type="EMBL" id="STY18814.1"/>
    </source>
</evidence>
<organism evidence="3 5">
    <name type="scientific">Legionella quateirensis</name>
    <dbReference type="NCBI Taxonomy" id="45072"/>
    <lineage>
        <taxon>Bacteria</taxon>
        <taxon>Pseudomonadati</taxon>
        <taxon>Pseudomonadota</taxon>
        <taxon>Gammaproteobacteria</taxon>
        <taxon>Legionellales</taxon>
        <taxon>Legionellaceae</taxon>
        <taxon>Legionella</taxon>
    </lineage>
</organism>
<protein>
    <submittedName>
        <fullName evidence="2 3">Ankyrin</fullName>
    </submittedName>
</protein>
<dbReference type="NCBIfam" id="NF043026">
    <property type="entry name" value="T4SS_AnkK"/>
    <property type="match status" value="1"/>
</dbReference>
<dbReference type="STRING" id="45072.Lqua_2516"/>
<name>A0A378KVE6_9GAMM</name>
<sequence length="639" mass="73492">MVSLYQIKDIELGKSLLSGHETYPDATYIPPDKKGKPIKIIFKKNKFGNPQFSQLEIAFSKLAGLFMSGVSIPDQKFVVDDSQKIVGLGVEHLGYVVEKNEGLSHPFYSLDQSGSIKQLEKKSVQSAEEIPLYFLDKLPPAFFKSLLKAEKSKTLSIDYSSLANIFASSFTLEEDDLHKGNFGFYLVEHDGKPKVVFFKIDHDLMFADSIMSFYFARPSHWLNGDNAFNITAKDVLDFPKIRDSANSYWPTKLSMFPNPWSDKEYHNQDEVAAFAQLKDLPEFKKAKWMSFYKHILLPNELLVKSLNECLDGSKSCDRAQIALLTQATASRQAQLRSVLFSLKEFRQFLVNLTSEEKKVLLNEIVPDHTQDNKLVLEQLEQTMQTHQHLCVSDDGIDEGDTPLHIAIKLGDYRYEETIQKYGHLINKKNNQGKTPLDCAVHMVHSAESHPEDVRQDLRFTMRHLLEHGASQSKEFKLFNKFEKVEHYKFVTPYMDRVAQAKSYDQFKDILRDIGEDHRFCLKNKKNLAIECVARYTKENRANPEFKKILIQLKKDVNGHSTKSQCAGLQYIRQLRSRLWIIRQIRGLFGWTSTQGEMNNIIERELERLKPKGFNCFSFFSNAPVVDPCPVVVNSTMKIK</sequence>
<dbReference type="EMBL" id="LNYR01000034">
    <property type="protein sequence ID" value="KTD46413.1"/>
    <property type="molecule type" value="Genomic_DNA"/>
</dbReference>
<evidence type="ECO:0000313" key="2">
    <source>
        <dbReference type="EMBL" id="KTD46413.1"/>
    </source>
</evidence>
<evidence type="ECO:0000313" key="5">
    <source>
        <dbReference type="Proteomes" id="UP000254230"/>
    </source>
</evidence>
<dbReference type="AlphaFoldDB" id="A0A378KVE6"/>
<dbReference type="RefSeq" id="WP_058474653.1">
    <property type="nucleotide sequence ID" value="NZ_CAAAIL010000001.1"/>
</dbReference>
<dbReference type="Gene3D" id="1.25.40.20">
    <property type="entry name" value="Ankyrin repeat-containing domain"/>
    <property type="match status" value="1"/>
</dbReference>
<dbReference type="Proteomes" id="UP000254230">
    <property type="component" value="Unassembled WGS sequence"/>
</dbReference>
<feature type="repeat" description="ANK" evidence="1">
    <location>
        <begin position="398"/>
        <end position="430"/>
    </location>
</feature>
<keyword evidence="4" id="KW-1185">Reference proteome</keyword>
<dbReference type="OrthoDB" id="5652348at2"/>
<evidence type="ECO:0000256" key="1">
    <source>
        <dbReference type="PROSITE-ProRule" id="PRU00023"/>
    </source>
</evidence>
<keyword evidence="1" id="KW-0040">ANK repeat</keyword>
<reference evidence="3 5" key="2">
    <citation type="submission" date="2018-06" db="EMBL/GenBank/DDBJ databases">
        <authorList>
            <consortium name="Pathogen Informatics"/>
            <person name="Doyle S."/>
        </authorList>
    </citation>
    <scope>NUCLEOTIDE SEQUENCE [LARGE SCALE GENOMIC DNA]</scope>
    <source>
        <strain evidence="3 5">NCTC12376</strain>
    </source>
</reference>
<dbReference type="InterPro" id="IPR049972">
    <property type="entry name" value="T4SS_AnkK"/>
</dbReference>
<dbReference type="Proteomes" id="UP000054639">
    <property type="component" value="Unassembled WGS sequence"/>
</dbReference>